<evidence type="ECO:0000313" key="2">
    <source>
        <dbReference type="Proteomes" id="UP000696280"/>
    </source>
</evidence>
<accession>A0A9N9L1A5</accession>
<name>A0A9N9L1A5_9HELO</name>
<gene>
    <name evidence="1" type="ORF">HYFRA_00011195</name>
</gene>
<dbReference type="Proteomes" id="UP000696280">
    <property type="component" value="Unassembled WGS sequence"/>
</dbReference>
<sequence>MSSEQFRGILARKDIGGRSDWQFGDRLYAVAVAYMLGHSKAAEVKVLLDSLYDTQNMKCLKEEHDVRSIEYELRPQWQDKVGRLMTANEMREAFAGYQKHAILPYFKTMQENIAWKKEQDSFWLYGIFEDFLNDVEGEKMKVGGLPPVDPSTRKPVEPPFGLDFPDNIGFSEAREPPLKIDPANKKLRKRMDMISQMTVVLELKRSPCRKLKRSTLVGRIEPDAKRAKGPEA</sequence>
<protein>
    <submittedName>
        <fullName evidence="1">Uncharacterized protein</fullName>
    </submittedName>
</protein>
<dbReference type="OrthoDB" id="10417242at2759"/>
<evidence type="ECO:0000313" key="1">
    <source>
        <dbReference type="EMBL" id="CAG8956806.1"/>
    </source>
</evidence>
<reference evidence="1" key="1">
    <citation type="submission" date="2021-07" db="EMBL/GenBank/DDBJ databases">
        <authorList>
            <person name="Durling M."/>
        </authorList>
    </citation>
    <scope>NUCLEOTIDE SEQUENCE</scope>
</reference>
<comment type="caution">
    <text evidence="1">The sequence shown here is derived from an EMBL/GenBank/DDBJ whole genome shotgun (WGS) entry which is preliminary data.</text>
</comment>
<keyword evidence="2" id="KW-1185">Reference proteome</keyword>
<organism evidence="1 2">
    <name type="scientific">Hymenoscyphus fraxineus</name>
    <dbReference type="NCBI Taxonomy" id="746836"/>
    <lineage>
        <taxon>Eukaryota</taxon>
        <taxon>Fungi</taxon>
        <taxon>Dikarya</taxon>
        <taxon>Ascomycota</taxon>
        <taxon>Pezizomycotina</taxon>
        <taxon>Leotiomycetes</taxon>
        <taxon>Helotiales</taxon>
        <taxon>Helotiaceae</taxon>
        <taxon>Hymenoscyphus</taxon>
    </lineage>
</organism>
<proteinExistence type="predicted"/>
<dbReference type="EMBL" id="CAJVRL010000073">
    <property type="protein sequence ID" value="CAG8956806.1"/>
    <property type="molecule type" value="Genomic_DNA"/>
</dbReference>
<dbReference type="AlphaFoldDB" id="A0A9N9L1A5"/>